<protein>
    <recommendedName>
        <fullName evidence="1">LarA-like N-terminal domain-containing protein</fullName>
    </recommendedName>
</protein>
<dbReference type="InterPro" id="IPR048068">
    <property type="entry name" value="LarA-like"/>
</dbReference>
<gene>
    <name evidence="2" type="ORF">C5Y83_24810</name>
</gene>
<dbReference type="GO" id="GO:0050043">
    <property type="term" value="F:lactate racemase activity"/>
    <property type="evidence" value="ECO:0007669"/>
    <property type="project" value="InterPro"/>
</dbReference>
<comment type="caution">
    <text evidence="2">The sequence shown here is derived from an EMBL/GenBank/DDBJ whole genome shotgun (WGS) entry which is preliminary data.</text>
</comment>
<dbReference type="PANTHER" id="PTHR33171:SF17">
    <property type="entry name" value="LARA-LIKE N-TERMINAL DOMAIN-CONTAINING PROTEIN"/>
    <property type="match status" value="1"/>
</dbReference>
<dbReference type="OrthoDB" id="240996at2"/>
<accession>A0A2S8FAV7</accession>
<dbReference type="InterPro" id="IPR043166">
    <property type="entry name" value="LarA-like_C"/>
</dbReference>
<dbReference type="RefSeq" id="WP_105332503.1">
    <property type="nucleotide sequence ID" value="NZ_PUHY01000015.1"/>
</dbReference>
<dbReference type="EMBL" id="PUHY01000015">
    <property type="protein sequence ID" value="PQO29308.1"/>
    <property type="molecule type" value="Genomic_DNA"/>
</dbReference>
<feature type="domain" description="LarA-like N-terminal" evidence="1">
    <location>
        <begin position="14"/>
        <end position="204"/>
    </location>
</feature>
<reference evidence="2 3" key="1">
    <citation type="submission" date="2018-02" db="EMBL/GenBank/DDBJ databases">
        <title>Comparative genomes isolates from brazilian mangrove.</title>
        <authorList>
            <person name="Araujo J.E."/>
            <person name="Taketani R.G."/>
            <person name="Silva M.C.P."/>
            <person name="Loureco M.V."/>
            <person name="Andreote F.D."/>
        </authorList>
    </citation>
    <scope>NUCLEOTIDE SEQUENCE [LARGE SCALE GENOMIC DNA]</scope>
    <source>
        <strain evidence="2 3">Hex-1 MGV</strain>
    </source>
</reference>
<sequence>MSIATPFGDNARSTCDIDPQMVLANLQADYPAAQDPQQAILDALTNPVGYPDLAHASVPGDVVLFVFGKDVGDYLPTVSAIVSYAQFAEMNDRTFQFLLPHETLSPVVEQLKQAITPLGESSEVIVHQPQDQKANAFLTSTQDNHAIILNRHLCDADLVVPIDVARSHEGFGYFGPFSSVFPTYSDIDTQKRWHSPLFVTRKQRMKRRIAEVEEIRQLLGIVYNCLLVPARGGGFAAVIFGEAGHVETEANLQLQQHWQPHVPNMAGVVIALITGGQAGQTWENAARALANVEHLVRPDGAIILATEIRQRPGVAMSQMAESLEFTDFESQMRKSRHEDAAIALQFARTLAQCKVYIRTSLPEAVMDDLDMIPVQSDEECRKICEHYQDVVVVHDAQNMSVRVADSTVSS</sequence>
<dbReference type="Gene3D" id="3.40.50.11440">
    <property type="match status" value="1"/>
</dbReference>
<dbReference type="Proteomes" id="UP000238322">
    <property type="component" value="Unassembled WGS sequence"/>
</dbReference>
<dbReference type="Gene3D" id="3.90.226.30">
    <property type="match status" value="1"/>
</dbReference>
<evidence type="ECO:0000259" key="1">
    <source>
        <dbReference type="Pfam" id="PF09861"/>
    </source>
</evidence>
<dbReference type="AlphaFoldDB" id="A0A2S8FAV7"/>
<dbReference type="Pfam" id="PF09861">
    <property type="entry name" value="Lar_N"/>
    <property type="match status" value="1"/>
</dbReference>
<evidence type="ECO:0000313" key="2">
    <source>
        <dbReference type="EMBL" id="PQO29308.1"/>
    </source>
</evidence>
<proteinExistence type="predicted"/>
<organism evidence="2 3">
    <name type="scientific">Blastopirellula marina</name>
    <dbReference type="NCBI Taxonomy" id="124"/>
    <lineage>
        <taxon>Bacteria</taxon>
        <taxon>Pseudomonadati</taxon>
        <taxon>Planctomycetota</taxon>
        <taxon>Planctomycetia</taxon>
        <taxon>Pirellulales</taxon>
        <taxon>Pirellulaceae</taxon>
        <taxon>Blastopirellula</taxon>
    </lineage>
</organism>
<name>A0A2S8FAV7_9BACT</name>
<dbReference type="InterPro" id="IPR018657">
    <property type="entry name" value="LarA-like_N"/>
</dbReference>
<dbReference type="PANTHER" id="PTHR33171">
    <property type="entry name" value="LAR_N DOMAIN-CONTAINING PROTEIN"/>
    <property type="match status" value="1"/>
</dbReference>
<evidence type="ECO:0000313" key="3">
    <source>
        <dbReference type="Proteomes" id="UP000238322"/>
    </source>
</evidence>